<dbReference type="PROSITE" id="PS00411">
    <property type="entry name" value="KINESIN_MOTOR_1"/>
    <property type="match status" value="1"/>
</dbReference>
<keyword evidence="5 8" id="KW-0175">Coiled coil</keyword>
<dbReference type="SUPFAM" id="SSF52540">
    <property type="entry name" value="P-loop containing nucleoside triphosphate hydrolases"/>
    <property type="match status" value="1"/>
</dbReference>
<evidence type="ECO:0000256" key="7">
    <source>
        <dbReference type="RuleBase" id="RU000394"/>
    </source>
</evidence>
<dbReference type="InterPro" id="IPR019821">
    <property type="entry name" value="Kinesin_motor_CS"/>
</dbReference>
<dbReference type="PANTHER" id="PTHR47969:SF15">
    <property type="entry name" value="CHROMOSOME-ASSOCIATED KINESIN KIF4A-RELATED"/>
    <property type="match status" value="1"/>
</dbReference>
<feature type="binding site" evidence="6">
    <location>
        <begin position="111"/>
        <end position="118"/>
    </location>
    <ligand>
        <name>ATP</name>
        <dbReference type="ChEBI" id="CHEBI:30616"/>
    </ligand>
</feature>
<dbReference type="PRINTS" id="PR00380">
    <property type="entry name" value="KINESINHEAVY"/>
</dbReference>
<feature type="region of interest" description="Disordered" evidence="9">
    <location>
        <begin position="598"/>
        <end position="617"/>
    </location>
</feature>
<evidence type="ECO:0000256" key="4">
    <source>
        <dbReference type="ARBA" id="ARBA00022840"/>
    </source>
</evidence>
<evidence type="ECO:0000313" key="12">
    <source>
        <dbReference type="Proteomes" id="UP001209570"/>
    </source>
</evidence>
<dbReference type="InterPro" id="IPR001752">
    <property type="entry name" value="Kinesin_motor_dom"/>
</dbReference>
<dbReference type="Gene3D" id="3.40.850.10">
    <property type="entry name" value="Kinesin motor domain"/>
    <property type="match status" value="1"/>
</dbReference>
<evidence type="ECO:0000256" key="8">
    <source>
        <dbReference type="SAM" id="Coils"/>
    </source>
</evidence>
<dbReference type="GO" id="GO:0007052">
    <property type="term" value="P:mitotic spindle organization"/>
    <property type="evidence" value="ECO:0007669"/>
    <property type="project" value="TreeGrafter"/>
</dbReference>
<dbReference type="GO" id="GO:0003777">
    <property type="term" value="F:microtubule motor activity"/>
    <property type="evidence" value="ECO:0007669"/>
    <property type="project" value="InterPro"/>
</dbReference>
<dbReference type="GO" id="GO:0007018">
    <property type="term" value="P:microtubule-based movement"/>
    <property type="evidence" value="ECO:0007669"/>
    <property type="project" value="InterPro"/>
</dbReference>
<dbReference type="Pfam" id="PF00225">
    <property type="entry name" value="Kinesin"/>
    <property type="match status" value="1"/>
</dbReference>
<dbReference type="EMBL" id="JAKCXM010000250">
    <property type="protein sequence ID" value="KAJ0397481.1"/>
    <property type="molecule type" value="Genomic_DNA"/>
</dbReference>
<sequence>MPVMAQPSAAGVATGGGGGGGGAELTGIKVYCRLRQQNQLERREGATQCSTVLDGRTIFLRNDRCDVDEIRCTFDRVFDINSTQQEVYENTAKPLVHEFLQGYNCTIFAYGQTGSGKTHTILGPKDGVVVKPEDDGIISRVIQDLYKTIQQIGDRDVSIELTASFVEIYMEQIRDLLVANAVATPNGGGGLKLRENTQRGVYVEEMLQVACGTEQAMLDVVRVGTLNRSVASTRMNKDSSRSHCILMINATRKELRGTVVKRATMYIVDLAGSEFVNKTNASGKVLQEARAINKSLSALSNVIKALGEGKKHVPYRDSKLTRLLQDSLGGSAKTCLILAASCSSYNMAETISTLRFGLRAKEIKNPVVLKHDGAASGGGIFRDLYQQAMEEIEEKNKTISELQDLLALAYEVNKAEVLKLNCRSTLDRLSPRKRRLLGIAPNAEACEPDVSIAADTTDGPVRDLDASVRAAAPVELEAADDDSDTDGSDSRAGLISELEASKQRLEDENKQLIEAIESLEQKLGSILVELEPGRAPTLRRLDKDEAGDQRLTLDSWLRSDAWLELGARRADDEDTTPRGVPPPSPAVLTWRRSPPSEALDAVTPACTPSPSPSADGTTVCVHRQDAEALSRQIVELKLQLHYLTESTKQSLDGEQYLIVLENAKLKTRIEELEFQANLGNVRCNQLEMKNRACETRLSNQDTHIACLQNSLQEYQGLFKQQIIMSQEKCRLLTDELEFYKKLAKCTQQSGSLHSLALDASAAAGSSSPSSGRSSDTTASPMGLSMASSPSPSPSPSPSTVKEPGEGSTSPSLRSPFRKWRSLSNLYWPLRDDDTAPVSPNGAAAIAPLAAKAQRMIVKPMPSSPSSLKPPTSPWRRKAFDMAQSQSTFARTSSSPELLRSAQEAENLLFDELMSLQ</sequence>
<comment type="subcellular location">
    <subcellularLocation>
        <location evidence="1">Cytoplasm</location>
    </subcellularLocation>
</comment>
<evidence type="ECO:0000256" key="9">
    <source>
        <dbReference type="SAM" id="MobiDB-lite"/>
    </source>
</evidence>
<dbReference type="GO" id="GO:0005875">
    <property type="term" value="C:microtubule associated complex"/>
    <property type="evidence" value="ECO:0007669"/>
    <property type="project" value="TreeGrafter"/>
</dbReference>
<name>A0AAD5LDV7_PYTIN</name>
<comment type="caution">
    <text evidence="11">The sequence shown here is derived from an EMBL/GenBank/DDBJ whole genome shotgun (WGS) entry which is preliminary data.</text>
</comment>
<dbReference type="GO" id="GO:0005524">
    <property type="term" value="F:ATP binding"/>
    <property type="evidence" value="ECO:0007669"/>
    <property type="project" value="UniProtKB-UniRule"/>
</dbReference>
<accession>A0AAD5LDV7</accession>
<feature type="domain" description="Kinesin motor" evidence="10">
    <location>
        <begin position="27"/>
        <end position="363"/>
    </location>
</feature>
<dbReference type="SMART" id="SM00129">
    <property type="entry name" value="KISc"/>
    <property type="match status" value="1"/>
</dbReference>
<keyword evidence="4 6" id="KW-0067">ATP-binding</keyword>
<dbReference type="AlphaFoldDB" id="A0AAD5LDV7"/>
<evidence type="ECO:0000256" key="6">
    <source>
        <dbReference type="PROSITE-ProRule" id="PRU00283"/>
    </source>
</evidence>
<dbReference type="GO" id="GO:0051231">
    <property type="term" value="P:spindle elongation"/>
    <property type="evidence" value="ECO:0007669"/>
    <property type="project" value="TreeGrafter"/>
</dbReference>
<feature type="region of interest" description="Disordered" evidence="9">
    <location>
        <begin position="1"/>
        <end position="20"/>
    </location>
</feature>
<keyword evidence="7" id="KW-0493">Microtubule</keyword>
<feature type="coiled-coil region" evidence="8">
    <location>
        <begin position="491"/>
        <end position="529"/>
    </location>
</feature>
<evidence type="ECO:0000259" key="10">
    <source>
        <dbReference type="PROSITE" id="PS50067"/>
    </source>
</evidence>
<dbReference type="InterPro" id="IPR036961">
    <property type="entry name" value="Kinesin_motor_dom_sf"/>
</dbReference>
<organism evidence="11 12">
    <name type="scientific">Pythium insidiosum</name>
    <name type="common">Pythiosis disease agent</name>
    <dbReference type="NCBI Taxonomy" id="114742"/>
    <lineage>
        <taxon>Eukaryota</taxon>
        <taxon>Sar</taxon>
        <taxon>Stramenopiles</taxon>
        <taxon>Oomycota</taxon>
        <taxon>Peronosporomycetes</taxon>
        <taxon>Pythiales</taxon>
        <taxon>Pythiaceae</taxon>
        <taxon>Pythium</taxon>
    </lineage>
</organism>
<dbReference type="GO" id="GO:0005737">
    <property type="term" value="C:cytoplasm"/>
    <property type="evidence" value="ECO:0007669"/>
    <property type="project" value="UniProtKB-SubCell"/>
</dbReference>
<gene>
    <name evidence="11" type="ORF">P43SY_006165</name>
</gene>
<proteinExistence type="inferred from homology"/>
<evidence type="ECO:0000256" key="2">
    <source>
        <dbReference type="ARBA" id="ARBA00022490"/>
    </source>
</evidence>
<reference evidence="11" key="1">
    <citation type="submission" date="2021-12" db="EMBL/GenBank/DDBJ databases">
        <title>Prjna785345.</title>
        <authorList>
            <person name="Rujirawat T."/>
            <person name="Krajaejun T."/>
        </authorList>
    </citation>
    <scope>NUCLEOTIDE SEQUENCE</scope>
    <source>
        <strain evidence="11">Pi057C3</strain>
    </source>
</reference>
<feature type="compositionally biased region" description="Low complexity" evidence="9">
    <location>
        <begin position="762"/>
        <end position="780"/>
    </location>
</feature>
<dbReference type="GO" id="GO:0005874">
    <property type="term" value="C:microtubule"/>
    <property type="evidence" value="ECO:0007669"/>
    <property type="project" value="UniProtKB-KW"/>
</dbReference>
<evidence type="ECO:0000256" key="1">
    <source>
        <dbReference type="ARBA" id="ARBA00004496"/>
    </source>
</evidence>
<protein>
    <recommendedName>
        <fullName evidence="7">Kinesin-like protein</fullName>
    </recommendedName>
</protein>
<dbReference type="PROSITE" id="PS50067">
    <property type="entry name" value="KINESIN_MOTOR_2"/>
    <property type="match status" value="1"/>
</dbReference>
<evidence type="ECO:0000256" key="5">
    <source>
        <dbReference type="ARBA" id="ARBA00023054"/>
    </source>
</evidence>
<evidence type="ECO:0000256" key="3">
    <source>
        <dbReference type="ARBA" id="ARBA00022741"/>
    </source>
</evidence>
<evidence type="ECO:0000313" key="11">
    <source>
        <dbReference type="EMBL" id="KAJ0397481.1"/>
    </source>
</evidence>
<keyword evidence="2" id="KW-0963">Cytoplasm</keyword>
<dbReference type="InterPro" id="IPR027640">
    <property type="entry name" value="Kinesin-like_fam"/>
</dbReference>
<keyword evidence="12" id="KW-1185">Reference proteome</keyword>
<dbReference type="GO" id="GO:0008017">
    <property type="term" value="F:microtubule binding"/>
    <property type="evidence" value="ECO:0007669"/>
    <property type="project" value="InterPro"/>
</dbReference>
<dbReference type="PANTHER" id="PTHR47969">
    <property type="entry name" value="CHROMOSOME-ASSOCIATED KINESIN KIF4A-RELATED"/>
    <property type="match status" value="1"/>
</dbReference>
<keyword evidence="6 7" id="KW-0505">Motor protein</keyword>
<keyword evidence="3 6" id="KW-0547">Nucleotide-binding</keyword>
<comment type="similarity">
    <text evidence="6 7">Belongs to the TRAFAC class myosin-kinesin ATPase superfamily. Kinesin family.</text>
</comment>
<feature type="region of interest" description="Disordered" evidence="9">
    <location>
        <begin position="762"/>
        <end position="815"/>
    </location>
</feature>
<dbReference type="Proteomes" id="UP001209570">
    <property type="component" value="Unassembled WGS sequence"/>
</dbReference>
<dbReference type="InterPro" id="IPR027417">
    <property type="entry name" value="P-loop_NTPase"/>
</dbReference>